<feature type="transmembrane region" description="Helical" evidence="1">
    <location>
        <begin position="178"/>
        <end position="197"/>
    </location>
</feature>
<keyword evidence="3" id="KW-1185">Reference proteome</keyword>
<sequence>MSAVALVCGPVLLLTGVLLRVRFHFFFPDQLAAYASHPTLITAAYACFACGNIVLCAAVMALAQRIAATEPLWGIWGGCLVIAGLFTRTFQFGTDHLAFHLTDSQGLQAMIDAIDGYYLAWRETVWHPFRTLSGTAFFGWAVLAIGAYRSGALGAGRSVALALMSMLALGTLKGTQIPQSIIATGGLCVAFVPLGISMLRGGPRPSSRALIWLVVIIAGLALGTVYAPKG</sequence>
<reference evidence="2" key="1">
    <citation type="submission" date="2020-11" db="EMBL/GenBank/DDBJ databases">
        <title>Whole-genome analyses of Nonomuraea sp. K274.</title>
        <authorList>
            <person name="Veyisoglu A."/>
        </authorList>
    </citation>
    <scope>NUCLEOTIDE SEQUENCE</scope>
    <source>
        <strain evidence="2">K274</strain>
    </source>
</reference>
<proteinExistence type="predicted"/>
<keyword evidence="1" id="KW-1133">Transmembrane helix</keyword>
<dbReference type="Proteomes" id="UP000605361">
    <property type="component" value="Unassembled WGS sequence"/>
</dbReference>
<evidence type="ECO:0000313" key="2">
    <source>
        <dbReference type="EMBL" id="MBF8192695.1"/>
    </source>
</evidence>
<feature type="transmembrane region" description="Helical" evidence="1">
    <location>
        <begin position="155"/>
        <end position="172"/>
    </location>
</feature>
<feature type="transmembrane region" description="Helical" evidence="1">
    <location>
        <begin position="43"/>
        <end position="63"/>
    </location>
</feature>
<dbReference type="EMBL" id="JADOGI010000227">
    <property type="protein sequence ID" value="MBF8192695.1"/>
    <property type="molecule type" value="Genomic_DNA"/>
</dbReference>
<name>A0A931F3J6_9ACTN</name>
<comment type="caution">
    <text evidence="2">The sequence shown here is derived from an EMBL/GenBank/DDBJ whole genome shotgun (WGS) entry which is preliminary data.</text>
</comment>
<feature type="transmembrane region" description="Helical" evidence="1">
    <location>
        <begin position="129"/>
        <end position="148"/>
    </location>
</feature>
<feature type="transmembrane region" description="Helical" evidence="1">
    <location>
        <begin position="209"/>
        <end position="227"/>
    </location>
</feature>
<keyword evidence="1" id="KW-0812">Transmembrane</keyword>
<evidence type="ECO:0000256" key="1">
    <source>
        <dbReference type="SAM" id="Phobius"/>
    </source>
</evidence>
<evidence type="ECO:0000313" key="3">
    <source>
        <dbReference type="Proteomes" id="UP000605361"/>
    </source>
</evidence>
<accession>A0A931F3J6</accession>
<organism evidence="2 3">
    <name type="scientific">Nonomuraea cypriaca</name>
    <dbReference type="NCBI Taxonomy" id="1187855"/>
    <lineage>
        <taxon>Bacteria</taxon>
        <taxon>Bacillati</taxon>
        <taxon>Actinomycetota</taxon>
        <taxon>Actinomycetes</taxon>
        <taxon>Streptosporangiales</taxon>
        <taxon>Streptosporangiaceae</taxon>
        <taxon>Nonomuraea</taxon>
    </lineage>
</organism>
<protein>
    <submittedName>
        <fullName evidence="2">Uncharacterized protein</fullName>
    </submittedName>
</protein>
<gene>
    <name evidence="2" type="ORF">ITP53_44850</name>
</gene>
<dbReference type="AlphaFoldDB" id="A0A931F3J6"/>
<feature type="transmembrane region" description="Helical" evidence="1">
    <location>
        <begin position="72"/>
        <end position="90"/>
    </location>
</feature>
<keyword evidence="1" id="KW-0472">Membrane</keyword>